<keyword evidence="2" id="KW-0808">Transferase</keyword>
<proteinExistence type="inferred from homology"/>
<dbReference type="EMBL" id="CP002917">
    <property type="protein sequence ID" value="AEK38194.1"/>
    <property type="molecule type" value="Genomic_DNA"/>
</dbReference>
<comment type="similarity">
    <text evidence="1">Belongs to the HipA Ser/Thr kinase family.</text>
</comment>
<evidence type="ECO:0000313" key="7">
    <source>
        <dbReference type="Proteomes" id="UP000006659"/>
    </source>
</evidence>
<dbReference type="GO" id="GO:0004674">
    <property type="term" value="F:protein serine/threonine kinase activity"/>
    <property type="evidence" value="ECO:0007669"/>
    <property type="project" value="TreeGrafter"/>
</dbReference>
<gene>
    <name evidence="6" type="ordered locus">CVAR_2854</name>
</gene>
<dbReference type="Pfam" id="PF07804">
    <property type="entry name" value="HipA_C"/>
    <property type="match status" value="1"/>
</dbReference>
<evidence type="ECO:0000313" key="6">
    <source>
        <dbReference type="EMBL" id="AEK38194.1"/>
    </source>
</evidence>
<evidence type="ECO:0000259" key="4">
    <source>
        <dbReference type="Pfam" id="PF07804"/>
    </source>
</evidence>
<organism evidence="6 7">
    <name type="scientific">Corynebacterium variabile (strain DSM 44702 / CIP 107183 / JCM 12073 / NCIMB 30131)</name>
    <name type="common">Corynebacterium mooreparkense</name>
    <dbReference type="NCBI Taxonomy" id="858619"/>
    <lineage>
        <taxon>Bacteria</taxon>
        <taxon>Bacillati</taxon>
        <taxon>Actinomycetota</taxon>
        <taxon>Actinomycetes</taxon>
        <taxon>Mycobacteriales</taxon>
        <taxon>Corynebacteriaceae</taxon>
        <taxon>Corynebacterium</taxon>
    </lineage>
</organism>
<dbReference type="PANTHER" id="PTHR37419:SF1">
    <property type="entry name" value="SERINE_THREONINE-PROTEIN KINASE TOXIN HIPA"/>
    <property type="match status" value="1"/>
</dbReference>
<dbReference type="AlphaFoldDB" id="G0HH44"/>
<dbReference type="GO" id="GO:0005829">
    <property type="term" value="C:cytosol"/>
    <property type="evidence" value="ECO:0007669"/>
    <property type="project" value="TreeGrafter"/>
</dbReference>
<dbReference type="PANTHER" id="PTHR37419">
    <property type="entry name" value="SERINE/THREONINE-PROTEIN KINASE TOXIN HIPA"/>
    <property type="match status" value="1"/>
</dbReference>
<dbReference type="InterPro" id="IPR017508">
    <property type="entry name" value="HipA_N1"/>
</dbReference>
<sequence>MRNFFDNLLPDSEPVRARWAAQFSDGRHRVSPKNPFALLEFMGRDVSGALEIVPDGEPQRVSGDFVRLSATDVESRLRSVRDDAAAAASFADPDTLAGRFSLAGAESKIALTSFDGGKTFYSPDGAAPSTHILKPSGGPYRDGDLIEHVTGRTAALTGLSTAESTYREFGTVTALVSTRYDRHSGDDGVLTRVHQEDLCQALGVAPDRKYQDQGGPGAGQIASFLHQFVGEEAALAFIDAQAFSWAVANTDGHAKNYSILHNPDGGLQVAPLYDLCSYLPYEPERGTILPNGRPYTGCALAMRIGRSSEVNAIGEAGWRSLADAAGLDQDMVLCRVTEILERVPDAADAAVVEVEGRGDARLLRRYRDRVAQTVDHHLDVLPGA</sequence>
<feature type="domain" description="HipA-like C-terminal" evidence="4">
    <location>
        <begin position="100"/>
        <end position="346"/>
    </location>
</feature>
<evidence type="ECO:0000256" key="2">
    <source>
        <dbReference type="ARBA" id="ARBA00022679"/>
    </source>
</evidence>
<dbReference type="KEGG" id="cva:CVAR_2854"/>
<keyword evidence="3" id="KW-0418">Kinase</keyword>
<name>G0HH44_CORVD</name>
<evidence type="ECO:0008006" key="8">
    <source>
        <dbReference type="Google" id="ProtNLM"/>
    </source>
</evidence>
<dbReference type="Proteomes" id="UP000006659">
    <property type="component" value="Chromosome"/>
</dbReference>
<dbReference type="InterPro" id="IPR052028">
    <property type="entry name" value="HipA_Ser/Thr_kinase"/>
</dbReference>
<dbReference type="Pfam" id="PF13657">
    <property type="entry name" value="Couple_hipA"/>
    <property type="match status" value="1"/>
</dbReference>
<dbReference type="HOGENOM" id="CLU_030167_1_0_11"/>
<dbReference type="InterPro" id="IPR012893">
    <property type="entry name" value="HipA-like_C"/>
</dbReference>
<reference evidence="6 7" key="1">
    <citation type="journal article" date="2011" name="BMC Genomics">
        <title>Complete genome sequence of Corynebacterium variabile DSM 44702 isolated from the surface of smear-ripened cheeses and insights into cheese ripening and flavor generation.</title>
        <authorList>
            <person name="Schroeder J."/>
            <person name="Maus I."/>
            <person name="Trost E."/>
            <person name="Tauch A."/>
        </authorList>
    </citation>
    <scope>NUCLEOTIDE SEQUENCE [LARGE SCALE GENOMIC DNA]</scope>
    <source>
        <strain evidence="7">DSM 44702 / JCM 12073 / NCIMB 30131</strain>
    </source>
</reference>
<evidence type="ECO:0000256" key="3">
    <source>
        <dbReference type="ARBA" id="ARBA00022777"/>
    </source>
</evidence>
<evidence type="ECO:0000256" key="1">
    <source>
        <dbReference type="ARBA" id="ARBA00010164"/>
    </source>
</evidence>
<evidence type="ECO:0000259" key="5">
    <source>
        <dbReference type="Pfam" id="PF13657"/>
    </source>
</evidence>
<dbReference type="STRING" id="858619.CVAR_2854"/>
<protein>
    <recommendedName>
        <fullName evidence="8">Serine/threonine-protein kinase HipA</fullName>
    </recommendedName>
</protein>
<dbReference type="eggNOG" id="COG3550">
    <property type="taxonomic scope" value="Bacteria"/>
</dbReference>
<dbReference type="NCBIfam" id="TIGR03071">
    <property type="entry name" value="couple_hipA"/>
    <property type="match status" value="1"/>
</dbReference>
<feature type="domain" description="HipA N-terminal subdomain 1" evidence="5">
    <location>
        <begin position="2"/>
        <end position="52"/>
    </location>
</feature>
<accession>G0HH44</accession>